<dbReference type="NCBIfam" id="NF041669">
    <property type="entry name" value="GvpT"/>
    <property type="match status" value="1"/>
</dbReference>
<keyword evidence="2" id="KW-0472">Membrane</keyword>
<accession>A0A1B9B7W8</accession>
<evidence type="ECO:0000313" key="4">
    <source>
        <dbReference type="Proteomes" id="UP000092578"/>
    </source>
</evidence>
<evidence type="ECO:0000313" key="3">
    <source>
        <dbReference type="EMBL" id="OCA92169.1"/>
    </source>
</evidence>
<evidence type="ECO:0000256" key="1">
    <source>
        <dbReference type="SAM" id="MobiDB-lite"/>
    </source>
</evidence>
<organism evidence="3 4">
    <name type="scientific">Pseudobacillus wudalianchiensis</name>
    <dbReference type="NCBI Taxonomy" id="1743143"/>
    <lineage>
        <taxon>Bacteria</taxon>
        <taxon>Bacillati</taxon>
        <taxon>Bacillota</taxon>
        <taxon>Bacilli</taxon>
        <taxon>Bacillales</taxon>
        <taxon>Bacillaceae</taxon>
        <taxon>Pseudobacillus</taxon>
    </lineage>
</organism>
<keyword evidence="4" id="KW-1185">Reference proteome</keyword>
<feature type="compositionally biased region" description="Basic and acidic residues" evidence="1">
    <location>
        <begin position="1"/>
        <end position="21"/>
    </location>
</feature>
<name>A0A1B9B7W8_9BACI</name>
<dbReference type="InterPro" id="IPR049646">
    <property type="entry name" value="GvpT/GvpP-like"/>
</dbReference>
<comment type="caution">
    <text evidence="3">The sequence shown here is derived from an EMBL/GenBank/DDBJ whole genome shotgun (WGS) entry which is preliminary data.</text>
</comment>
<dbReference type="AlphaFoldDB" id="A0A1B9B7W8"/>
<evidence type="ECO:0008006" key="5">
    <source>
        <dbReference type="Google" id="ProtNLM"/>
    </source>
</evidence>
<keyword evidence="2" id="KW-1133">Transmembrane helix</keyword>
<reference evidence="4" key="1">
    <citation type="submission" date="2016-05" db="EMBL/GenBank/DDBJ databases">
        <authorList>
            <person name="Liu B."/>
            <person name="Wang J."/>
            <person name="Zhu Y."/>
            <person name="Liu G."/>
            <person name="Chen Q."/>
            <person name="Chen Z."/>
            <person name="Lan J."/>
            <person name="Che J."/>
            <person name="Ge C."/>
            <person name="Shi H."/>
            <person name="Pan Z."/>
            <person name="Liu X."/>
        </authorList>
    </citation>
    <scope>NUCLEOTIDE SEQUENCE [LARGE SCALE GENOMIC DNA]</scope>
    <source>
        <strain evidence="4">FJAT-27215</strain>
    </source>
</reference>
<sequence length="143" mass="15933">MSEKDQKEKKQTKENKNDHQHSVNLAIIGGVVGAGVGLFANPETSKRAIRNLGESEFVKMAGEEFKKTAQEVLARQAQTAIRQLAAGYIDETTQELSGSKKETNGSEDYSSDAKYEEIKSENKNLNERLERIEKMLTNLVNSN</sequence>
<gene>
    <name evidence="3" type="ORF">A8F95_18400</name>
</gene>
<dbReference type="Proteomes" id="UP000092578">
    <property type="component" value="Unassembled WGS sequence"/>
</dbReference>
<proteinExistence type="predicted"/>
<keyword evidence="2" id="KW-0812">Transmembrane</keyword>
<feature type="region of interest" description="Disordered" evidence="1">
    <location>
        <begin position="1"/>
        <end position="23"/>
    </location>
</feature>
<feature type="transmembrane region" description="Helical" evidence="2">
    <location>
        <begin position="21"/>
        <end position="40"/>
    </location>
</feature>
<feature type="region of interest" description="Disordered" evidence="1">
    <location>
        <begin position="92"/>
        <end position="116"/>
    </location>
</feature>
<protein>
    <recommendedName>
        <fullName evidence="5">Gas vesicle protein GvpP</fullName>
    </recommendedName>
</protein>
<evidence type="ECO:0000256" key="2">
    <source>
        <dbReference type="SAM" id="Phobius"/>
    </source>
</evidence>
<dbReference type="EMBL" id="MAYT01000002">
    <property type="protein sequence ID" value="OCA92169.1"/>
    <property type="molecule type" value="Genomic_DNA"/>
</dbReference>